<dbReference type="InParanoid" id="A0A2P5E2X4"/>
<proteinExistence type="predicted"/>
<evidence type="ECO:0000313" key="1">
    <source>
        <dbReference type="EMBL" id="PON79881.1"/>
    </source>
</evidence>
<comment type="caution">
    <text evidence="1">The sequence shown here is derived from an EMBL/GenBank/DDBJ whole genome shotgun (WGS) entry which is preliminary data.</text>
</comment>
<keyword evidence="2" id="KW-1185">Reference proteome</keyword>
<gene>
    <name evidence="1" type="ORF">TorRG33x02_235000</name>
</gene>
<dbReference type="Proteomes" id="UP000237000">
    <property type="component" value="Unassembled WGS sequence"/>
</dbReference>
<organism evidence="1 2">
    <name type="scientific">Trema orientale</name>
    <name type="common">Charcoal tree</name>
    <name type="synonym">Celtis orientalis</name>
    <dbReference type="NCBI Taxonomy" id="63057"/>
    <lineage>
        <taxon>Eukaryota</taxon>
        <taxon>Viridiplantae</taxon>
        <taxon>Streptophyta</taxon>
        <taxon>Embryophyta</taxon>
        <taxon>Tracheophyta</taxon>
        <taxon>Spermatophyta</taxon>
        <taxon>Magnoliopsida</taxon>
        <taxon>eudicotyledons</taxon>
        <taxon>Gunneridae</taxon>
        <taxon>Pentapetalae</taxon>
        <taxon>rosids</taxon>
        <taxon>fabids</taxon>
        <taxon>Rosales</taxon>
        <taxon>Cannabaceae</taxon>
        <taxon>Trema</taxon>
    </lineage>
</organism>
<sequence>MKNQKFSTKKLWVEENAKRMLCSRRKPLRLFRFYQCSIQYNSETEIVHNFLKIKQKEMKNMLLLPVLVVLEKLLG</sequence>
<dbReference type="EMBL" id="JXTC01000233">
    <property type="protein sequence ID" value="PON79881.1"/>
    <property type="molecule type" value="Genomic_DNA"/>
</dbReference>
<dbReference type="AlphaFoldDB" id="A0A2P5E2X4"/>
<reference evidence="2" key="1">
    <citation type="submission" date="2016-06" db="EMBL/GenBank/DDBJ databases">
        <title>Parallel loss of symbiosis genes in relatives of nitrogen-fixing non-legume Parasponia.</title>
        <authorList>
            <person name="Van Velzen R."/>
            <person name="Holmer R."/>
            <person name="Bu F."/>
            <person name="Rutten L."/>
            <person name="Van Zeijl A."/>
            <person name="Liu W."/>
            <person name="Santuari L."/>
            <person name="Cao Q."/>
            <person name="Sharma T."/>
            <person name="Shen D."/>
            <person name="Roswanjaya Y."/>
            <person name="Wardhani T."/>
            <person name="Kalhor M.S."/>
            <person name="Jansen J."/>
            <person name="Van den Hoogen J."/>
            <person name="Gungor B."/>
            <person name="Hartog M."/>
            <person name="Hontelez J."/>
            <person name="Verver J."/>
            <person name="Yang W.-C."/>
            <person name="Schijlen E."/>
            <person name="Repin R."/>
            <person name="Schilthuizen M."/>
            <person name="Schranz E."/>
            <person name="Heidstra R."/>
            <person name="Miyata K."/>
            <person name="Fedorova E."/>
            <person name="Kohlen W."/>
            <person name="Bisseling T."/>
            <person name="Smit S."/>
            <person name="Geurts R."/>
        </authorList>
    </citation>
    <scope>NUCLEOTIDE SEQUENCE [LARGE SCALE GENOMIC DNA]</scope>
    <source>
        <strain evidence="2">cv. RG33-2</strain>
    </source>
</reference>
<protein>
    <submittedName>
        <fullName evidence="1">Uncharacterized protein</fullName>
    </submittedName>
</protein>
<name>A0A2P5E2X4_TREOI</name>
<evidence type="ECO:0000313" key="2">
    <source>
        <dbReference type="Proteomes" id="UP000237000"/>
    </source>
</evidence>
<accession>A0A2P5E2X4</accession>